<dbReference type="AlphaFoldDB" id="A0A9E6NQ30"/>
<organism evidence="1 2">
    <name type="scientific">Pseudomonas zeae</name>
    <dbReference type="NCBI Taxonomy" id="2745510"/>
    <lineage>
        <taxon>Bacteria</taxon>
        <taxon>Pseudomonadati</taxon>
        <taxon>Pseudomonadota</taxon>
        <taxon>Gammaproteobacteria</taxon>
        <taxon>Pseudomonadales</taxon>
        <taxon>Pseudomonadaceae</taxon>
        <taxon>Pseudomonas</taxon>
    </lineage>
</organism>
<reference evidence="1" key="2">
    <citation type="journal article" date="2021" name="Microorganisms">
        <title>The Ever-Expanding Pseudomonas Genus: Description of 43 New Species and Partition of the Pseudomonas putida Group.</title>
        <authorList>
            <person name="Girard L."/>
            <person name="Lood C."/>
            <person name="Hofte M."/>
            <person name="Vandamme P."/>
            <person name="Rokni-Zadeh H."/>
            <person name="van Noort V."/>
            <person name="Lavigne R."/>
            <person name="De Mot R."/>
        </authorList>
    </citation>
    <scope>NUCLEOTIDE SEQUENCE</scope>
    <source>
        <strain evidence="1">OE 48.2</strain>
    </source>
</reference>
<dbReference type="KEGG" id="pze:HU754_029080"/>
<reference evidence="1" key="1">
    <citation type="journal article" date="2020" name="Microorganisms">
        <title>Reliable Identification of Environmental Pseudomonas Isolates Using the rpoD Gene.</title>
        <authorList>
            <consortium name="The Broad Institute Genome Sequencing Platform"/>
            <person name="Girard L."/>
            <person name="Lood C."/>
            <person name="Rokni-Zadeh H."/>
            <person name="van Noort V."/>
            <person name="Lavigne R."/>
            <person name="De Mot R."/>
        </authorList>
    </citation>
    <scope>NUCLEOTIDE SEQUENCE</scope>
    <source>
        <strain evidence="1">OE 48.2</strain>
    </source>
</reference>
<protein>
    <submittedName>
        <fullName evidence="1">Uncharacterized protein</fullName>
    </submittedName>
</protein>
<evidence type="ECO:0000313" key="1">
    <source>
        <dbReference type="EMBL" id="QXI11789.1"/>
    </source>
</evidence>
<dbReference type="Proteomes" id="UP000627092">
    <property type="component" value="Chromosome"/>
</dbReference>
<sequence>MSTKLSRVAIAQVVAAPAWSAFYMDRNDGGVFIICGCLRRNEREIFGVTTPLANLNAPE</sequence>
<evidence type="ECO:0000313" key="2">
    <source>
        <dbReference type="Proteomes" id="UP000627092"/>
    </source>
</evidence>
<accession>A0A9E6NQ30</accession>
<proteinExistence type="predicted"/>
<dbReference type="EMBL" id="CP077090">
    <property type="protein sequence ID" value="QXI11789.1"/>
    <property type="molecule type" value="Genomic_DNA"/>
</dbReference>
<name>A0A9E6NQ30_9PSED</name>
<gene>
    <name evidence="1" type="ORF">HU754_029080</name>
</gene>
<dbReference type="RefSeq" id="WP_186620116.1">
    <property type="nucleotide sequence ID" value="NZ_CP077090.1"/>
</dbReference>